<evidence type="ECO:0000313" key="1">
    <source>
        <dbReference type="EMBL" id="MQY50306.1"/>
    </source>
</evidence>
<dbReference type="AlphaFoldDB" id="A0A6L5JT28"/>
<dbReference type="Pfam" id="PF04339">
    <property type="entry name" value="FemAB_like"/>
    <property type="match status" value="1"/>
</dbReference>
<dbReference type="Proteomes" id="UP000480275">
    <property type="component" value="Unassembled WGS sequence"/>
</dbReference>
<proteinExistence type="predicted"/>
<dbReference type="PANTHER" id="PTHR47017:SF1">
    <property type="entry name" value="ACYL-COA"/>
    <property type="match status" value="1"/>
</dbReference>
<dbReference type="EMBL" id="WIXJ01000001">
    <property type="protein sequence ID" value="MQY50306.1"/>
    <property type="molecule type" value="Genomic_DNA"/>
</dbReference>
<comment type="caution">
    <text evidence="1">The sequence shown here is derived from an EMBL/GenBank/DDBJ whole genome shotgun (WGS) entry which is preliminary data.</text>
</comment>
<dbReference type="PANTHER" id="PTHR47017">
    <property type="entry name" value="ACYL-COA"/>
    <property type="match status" value="1"/>
</dbReference>
<dbReference type="SUPFAM" id="SSF55729">
    <property type="entry name" value="Acyl-CoA N-acyltransferases (Nat)"/>
    <property type="match status" value="1"/>
</dbReference>
<dbReference type="Gene3D" id="3.40.630.30">
    <property type="match status" value="1"/>
</dbReference>
<sequence length="379" mass="42492">MSYRVKLLGAASDLTAEEWQQLATGGDPFVSREFLGAAEDSGAASPALAWQPLHLALREADGQLAGLLPLYLRQHSFGDFSRDWNWPPAWQRAGLDYYPKLVSGIPFTPSPGPRLLARGDAPATLRPALIQAAIEVASECHASSWQCLFVNEAEHALLADAGLLLRRGVQFHWINRGYRDFADFLATFSADKRKKIRREQRAVAEAGLRLETRHGDEIDTALWPALHRHYRDTFTRYGNHPAFPLEFFERVGGELGRRMVVFIAWCDEQPVASAICYRSDSVLYGRHWGSDIDCPGLHFELSYYQGIGYAIANGLTRFEAGAQGEHKLARGFEPCATWSAFWIADPRMRGALADFIRREDKAVQDYGAEMARHLPFRAA</sequence>
<accession>A0A6L5JT28</accession>
<gene>
    <name evidence="1" type="ORF">GHK24_00710</name>
</gene>
<evidence type="ECO:0000313" key="2">
    <source>
        <dbReference type="Proteomes" id="UP000480275"/>
    </source>
</evidence>
<dbReference type="InterPro" id="IPR016181">
    <property type="entry name" value="Acyl_CoA_acyltransferase"/>
</dbReference>
<organism evidence="1 2">
    <name type="scientific">Rhodocyclus tenuis</name>
    <name type="common">Rhodospirillum tenue</name>
    <dbReference type="NCBI Taxonomy" id="1066"/>
    <lineage>
        <taxon>Bacteria</taxon>
        <taxon>Pseudomonadati</taxon>
        <taxon>Pseudomonadota</taxon>
        <taxon>Betaproteobacteria</taxon>
        <taxon>Rhodocyclales</taxon>
        <taxon>Rhodocyclaceae</taxon>
        <taxon>Rhodocyclus</taxon>
    </lineage>
</organism>
<protein>
    <submittedName>
        <fullName evidence="1">GNAT family N-acetyltransferase</fullName>
    </submittedName>
</protein>
<dbReference type="OrthoDB" id="9776898at2"/>
<reference evidence="1 2" key="1">
    <citation type="submission" date="2019-10" db="EMBL/GenBank/DDBJ databases">
        <title>Whole-genome sequence of the purple nonsulfur photosynthetic bacterium Rhodocyclus tenuis.</title>
        <authorList>
            <person name="Kyndt J.A."/>
            <person name="Meyer T.E."/>
        </authorList>
    </citation>
    <scope>NUCLEOTIDE SEQUENCE [LARGE SCALE GENOMIC DNA]</scope>
    <source>
        <strain evidence="1 2">DSM 110</strain>
    </source>
</reference>
<dbReference type="InterPro" id="IPR007434">
    <property type="entry name" value="FemAB-like"/>
</dbReference>
<name>A0A6L5JT28_RHOTE</name>